<dbReference type="InterPro" id="IPR043132">
    <property type="entry name" value="BCAT-like_C"/>
</dbReference>
<dbReference type="AlphaFoldDB" id="A0A7C5EVN9"/>
<dbReference type="PANTHER" id="PTHR42743:SF11">
    <property type="entry name" value="AMINODEOXYCHORISMATE LYASE"/>
    <property type="match status" value="1"/>
</dbReference>
<comment type="pathway">
    <text evidence="3">Amino-acid biosynthesis; L-leucine biosynthesis; L-leucine from 3-methyl-2-oxobutanoate: step 4/4.</text>
</comment>
<dbReference type="Gene3D" id="3.20.10.10">
    <property type="entry name" value="D-amino Acid Aminotransferase, subunit A, domain 2"/>
    <property type="match status" value="1"/>
</dbReference>
<comment type="caution">
    <text evidence="9">The sequence shown here is derived from an EMBL/GenBank/DDBJ whole genome shotgun (WGS) entry which is preliminary data.</text>
</comment>
<dbReference type="EMBL" id="DTKJ01000016">
    <property type="protein sequence ID" value="HGZ11065.1"/>
    <property type="molecule type" value="Genomic_DNA"/>
</dbReference>
<dbReference type="InterPro" id="IPR043131">
    <property type="entry name" value="BCAT-like_N"/>
</dbReference>
<evidence type="ECO:0000256" key="2">
    <source>
        <dbReference type="ARBA" id="ARBA00004931"/>
    </source>
</evidence>
<dbReference type="Gene3D" id="3.30.470.10">
    <property type="match status" value="1"/>
</dbReference>
<proteinExistence type="inferred from homology"/>
<comment type="catalytic activity">
    <reaction evidence="7">
        <text>L-isoleucine + 2-oxoglutarate = (S)-3-methyl-2-oxopentanoate + L-glutamate</text>
        <dbReference type="Rhea" id="RHEA:24801"/>
        <dbReference type="ChEBI" id="CHEBI:16810"/>
        <dbReference type="ChEBI" id="CHEBI:29985"/>
        <dbReference type="ChEBI" id="CHEBI:35146"/>
        <dbReference type="ChEBI" id="CHEBI:58045"/>
        <dbReference type="EC" id="2.6.1.42"/>
    </reaction>
</comment>
<evidence type="ECO:0000256" key="1">
    <source>
        <dbReference type="ARBA" id="ARBA00004824"/>
    </source>
</evidence>
<dbReference type="InterPro" id="IPR050571">
    <property type="entry name" value="Class-IV_PLP-Dep_Aminotrnsfr"/>
</dbReference>
<dbReference type="SUPFAM" id="SSF56752">
    <property type="entry name" value="D-aminoacid aminotransferase-like PLP-dependent enzymes"/>
    <property type="match status" value="1"/>
</dbReference>
<dbReference type="EC" id="2.6.1.42" evidence="5"/>
<evidence type="ECO:0000256" key="7">
    <source>
        <dbReference type="ARBA" id="ARBA00048798"/>
    </source>
</evidence>
<organism evidence="9">
    <name type="scientific">Desulfobacca acetoxidans</name>
    <dbReference type="NCBI Taxonomy" id="60893"/>
    <lineage>
        <taxon>Bacteria</taxon>
        <taxon>Pseudomonadati</taxon>
        <taxon>Thermodesulfobacteriota</taxon>
        <taxon>Desulfobaccia</taxon>
        <taxon>Desulfobaccales</taxon>
        <taxon>Desulfobaccaceae</taxon>
        <taxon>Desulfobacca</taxon>
    </lineage>
</organism>
<gene>
    <name evidence="9" type="ORF">ENW48_02450</name>
</gene>
<dbReference type="GO" id="GO:0046394">
    <property type="term" value="P:carboxylic acid biosynthetic process"/>
    <property type="evidence" value="ECO:0007669"/>
    <property type="project" value="UniProtKB-ARBA"/>
</dbReference>
<comment type="catalytic activity">
    <reaction evidence="8">
        <text>L-leucine + 2-oxoglutarate = 4-methyl-2-oxopentanoate + L-glutamate</text>
        <dbReference type="Rhea" id="RHEA:18321"/>
        <dbReference type="ChEBI" id="CHEBI:16810"/>
        <dbReference type="ChEBI" id="CHEBI:17865"/>
        <dbReference type="ChEBI" id="CHEBI:29985"/>
        <dbReference type="ChEBI" id="CHEBI:57427"/>
        <dbReference type="EC" id="2.6.1.42"/>
    </reaction>
</comment>
<evidence type="ECO:0000256" key="3">
    <source>
        <dbReference type="ARBA" id="ARBA00005072"/>
    </source>
</evidence>
<dbReference type="InterPro" id="IPR036038">
    <property type="entry name" value="Aminotransferase-like"/>
</dbReference>
<sequence>MGLKQRPLWPNTLKMQAMAKPEFVWLNEELLPLDQARVSVDDRGFLYGDGFFETLRVEEGRPWFLKEHLTRLAASARAFRLPFPEKFPWDDALTRLLIANGLMKQVAAVKIILTRGAAPDLGLPLPGSPTLVLRARPYTPPSPEEYDQGWPVVVFPERRTTFLGSHKSLNYLFYLAARQYALDRGAREALVLEADGLISEGAATSLVLLIKERFFTPLAPSALPGVTLAVLGRALQKKGELLEAVPLIPAQLEEVQALWLANSLMGLMPVASLDGRPLRRAPDAGRFLRNCLMAEFQEQTRLPLEP</sequence>
<name>A0A7C5EVN9_9BACT</name>
<dbReference type="GO" id="GO:0004084">
    <property type="term" value="F:branched-chain-amino-acid transaminase activity"/>
    <property type="evidence" value="ECO:0007669"/>
    <property type="project" value="UniProtKB-EC"/>
</dbReference>
<comment type="pathway">
    <text evidence="2">Amino-acid biosynthesis; L-valine biosynthesis; L-valine from pyruvate: step 4/4.</text>
</comment>
<evidence type="ECO:0000256" key="6">
    <source>
        <dbReference type="ARBA" id="ARBA00048212"/>
    </source>
</evidence>
<comment type="pathway">
    <text evidence="1">Amino-acid biosynthesis; L-isoleucine biosynthesis; L-isoleucine from 2-oxobutanoate: step 4/4.</text>
</comment>
<protein>
    <recommendedName>
        <fullName evidence="5">branched-chain-amino-acid transaminase</fullName>
        <ecNumber evidence="5">2.6.1.42</ecNumber>
    </recommendedName>
</protein>
<comment type="catalytic activity">
    <reaction evidence="6">
        <text>L-valine + 2-oxoglutarate = 3-methyl-2-oxobutanoate + L-glutamate</text>
        <dbReference type="Rhea" id="RHEA:24813"/>
        <dbReference type="ChEBI" id="CHEBI:11851"/>
        <dbReference type="ChEBI" id="CHEBI:16810"/>
        <dbReference type="ChEBI" id="CHEBI:29985"/>
        <dbReference type="ChEBI" id="CHEBI:57762"/>
        <dbReference type="EC" id="2.6.1.42"/>
    </reaction>
</comment>
<comment type="similarity">
    <text evidence="4">Belongs to the class-IV pyridoxal-phosphate-dependent aminotransferase family.</text>
</comment>
<evidence type="ECO:0000256" key="8">
    <source>
        <dbReference type="ARBA" id="ARBA00049229"/>
    </source>
</evidence>
<evidence type="ECO:0000256" key="4">
    <source>
        <dbReference type="ARBA" id="ARBA00009320"/>
    </source>
</evidence>
<evidence type="ECO:0000256" key="5">
    <source>
        <dbReference type="ARBA" id="ARBA00013053"/>
    </source>
</evidence>
<evidence type="ECO:0000313" key="9">
    <source>
        <dbReference type="EMBL" id="HGZ11065.1"/>
    </source>
</evidence>
<reference evidence="9" key="1">
    <citation type="journal article" date="2020" name="mSystems">
        <title>Genome- and Community-Level Interaction Insights into Carbon Utilization and Element Cycling Functions of Hydrothermarchaeota in Hydrothermal Sediment.</title>
        <authorList>
            <person name="Zhou Z."/>
            <person name="Liu Y."/>
            <person name="Xu W."/>
            <person name="Pan J."/>
            <person name="Luo Z.H."/>
            <person name="Li M."/>
        </authorList>
    </citation>
    <scope>NUCLEOTIDE SEQUENCE [LARGE SCALE GENOMIC DNA]</scope>
    <source>
        <strain evidence="9">SpSt-853</strain>
    </source>
</reference>
<dbReference type="InterPro" id="IPR001544">
    <property type="entry name" value="Aminotrans_IV"/>
</dbReference>
<accession>A0A7C5EVN9</accession>
<dbReference type="Pfam" id="PF01063">
    <property type="entry name" value="Aminotran_4"/>
    <property type="match status" value="1"/>
</dbReference>
<dbReference type="PANTHER" id="PTHR42743">
    <property type="entry name" value="AMINO-ACID AMINOTRANSFERASE"/>
    <property type="match status" value="1"/>
</dbReference>